<dbReference type="Proteomes" id="UP000838100">
    <property type="component" value="Unassembled WGS sequence"/>
</dbReference>
<dbReference type="RefSeq" id="WP_237444517.1">
    <property type="nucleotide sequence ID" value="NZ_CAKLPX010000002.1"/>
</dbReference>
<organism evidence="1 2">
    <name type="scientific">Sinobacterium norvegicum</name>
    <dbReference type="NCBI Taxonomy" id="1641715"/>
    <lineage>
        <taxon>Bacteria</taxon>
        <taxon>Pseudomonadati</taxon>
        <taxon>Pseudomonadota</taxon>
        <taxon>Gammaproteobacteria</taxon>
        <taxon>Cellvibrionales</taxon>
        <taxon>Spongiibacteraceae</taxon>
        <taxon>Sinobacterium</taxon>
    </lineage>
</organism>
<name>A0ABN8EHK5_9GAMM</name>
<sequence>MPSSARKSMGNANADWGVCGFTSSLYAMYEHNPSKRQQLNNANTAFRVLAEIKSYLMMLKADGEQTLLNSIVDFTQSFGSPFDTFNIDTYIARINAAVNQSENAIKADSLFGIAMPPEAVADYLKRIWQYDSTITTTVGGGTGNKDGILGVTSNNPTMPMYHGLEHYLYRCKGVVYSWGDAYTSVQDAANQGAGGANWQVCRLIEIN</sequence>
<accession>A0ABN8EHK5</accession>
<evidence type="ECO:0000313" key="1">
    <source>
        <dbReference type="EMBL" id="CAH0991817.1"/>
    </source>
</evidence>
<comment type="caution">
    <text evidence="1">The sequence shown here is derived from an EMBL/GenBank/DDBJ whole genome shotgun (WGS) entry which is preliminary data.</text>
</comment>
<reference evidence="1" key="1">
    <citation type="submission" date="2021-12" db="EMBL/GenBank/DDBJ databases">
        <authorList>
            <person name="Rodrigo-Torres L."/>
            <person name="Arahal R. D."/>
            <person name="Lucena T."/>
        </authorList>
    </citation>
    <scope>NUCLEOTIDE SEQUENCE</scope>
    <source>
        <strain evidence="1">CECT 8267</strain>
    </source>
</reference>
<evidence type="ECO:0000313" key="2">
    <source>
        <dbReference type="Proteomes" id="UP000838100"/>
    </source>
</evidence>
<dbReference type="EMBL" id="CAKLPX010000002">
    <property type="protein sequence ID" value="CAH0991817.1"/>
    <property type="molecule type" value="Genomic_DNA"/>
</dbReference>
<proteinExistence type="predicted"/>
<gene>
    <name evidence="1" type="ORF">SIN8267_01932</name>
</gene>
<keyword evidence="2" id="KW-1185">Reference proteome</keyword>
<protein>
    <submittedName>
        <fullName evidence="1">Uncharacterized protein</fullName>
    </submittedName>
</protein>